<protein>
    <recommendedName>
        <fullName evidence="3">Helix-turn-helix domain of resolvase</fullName>
    </recommendedName>
</protein>
<keyword evidence="2" id="KW-1185">Reference proteome</keyword>
<organism evidence="1 2">
    <name type="scientific">Actinopolyspora saharensis</name>
    <dbReference type="NCBI Taxonomy" id="995062"/>
    <lineage>
        <taxon>Bacteria</taxon>
        <taxon>Bacillati</taxon>
        <taxon>Actinomycetota</taxon>
        <taxon>Actinomycetes</taxon>
        <taxon>Actinopolysporales</taxon>
        <taxon>Actinopolysporaceae</taxon>
        <taxon>Actinopolyspora</taxon>
    </lineage>
</organism>
<accession>A0A1H1AGS4</accession>
<name>A0A1H1AGS4_9ACTN</name>
<gene>
    <name evidence="1" type="ORF">SAMN04489718_1573</name>
</gene>
<dbReference type="EMBL" id="FNKO01000001">
    <property type="protein sequence ID" value="SDQ38829.1"/>
    <property type="molecule type" value="Genomic_DNA"/>
</dbReference>
<evidence type="ECO:0008006" key="3">
    <source>
        <dbReference type="Google" id="ProtNLM"/>
    </source>
</evidence>
<dbReference type="SUPFAM" id="SSF88659">
    <property type="entry name" value="Sigma3 and sigma4 domains of RNA polymerase sigma factors"/>
    <property type="match status" value="1"/>
</dbReference>
<dbReference type="OrthoDB" id="5193188at2"/>
<dbReference type="InterPro" id="IPR013324">
    <property type="entry name" value="RNA_pol_sigma_r3/r4-like"/>
</dbReference>
<dbReference type="InterPro" id="IPR036388">
    <property type="entry name" value="WH-like_DNA-bd_sf"/>
</dbReference>
<dbReference type="AlphaFoldDB" id="A0A1H1AGS4"/>
<reference evidence="2" key="1">
    <citation type="submission" date="2016-10" db="EMBL/GenBank/DDBJ databases">
        <authorList>
            <person name="Varghese N."/>
            <person name="Submissions S."/>
        </authorList>
    </citation>
    <scope>NUCLEOTIDE SEQUENCE [LARGE SCALE GENOMIC DNA]</scope>
    <source>
        <strain evidence="2">DSM 45459</strain>
    </source>
</reference>
<dbReference type="Proteomes" id="UP000199301">
    <property type="component" value="Unassembled WGS sequence"/>
</dbReference>
<dbReference type="Gene3D" id="1.10.10.10">
    <property type="entry name" value="Winged helix-like DNA-binding domain superfamily/Winged helix DNA-binding domain"/>
    <property type="match status" value="1"/>
</dbReference>
<dbReference type="STRING" id="995062.SAMN04489718_1573"/>
<dbReference type="RefSeq" id="WP_092522042.1">
    <property type="nucleotide sequence ID" value="NZ_FNKO01000001.1"/>
</dbReference>
<evidence type="ECO:0000313" key="1">
    <source>
        <dbReference type="EMBL" id="SDQ38829.1"/>
    </source>
</evidence>
<sequence length="69" mass="7795">MEDAEAARGKLTDLARERTAVEQQLDELWERTRRTIREADGAGLNRREIAALARVSPQTVYKALGRGEQ</sequence>
<proteinExistence type="predicted"/>
<evidence type="ECO:0000313" key="2">
    <source>
        <dbReference type="Proteomes" id="UP000199301"/>
    </source>
</evidence>